<comment type="function">
    <text evidence="1">Involved in auxin transport. Regulator of the auxin signaling pathway.</text>
</comment>
<evidence type="ECO:0000256" key="8">
    <source>
        <dbReference type="SAM" id="MobiDB-lite"/>
    </source>
</evidence>
<organism evidence="9 10">
    <name type="scientific">Actinidia chinensis var. chinensis</name>
    <name type="common">Chinese soft-hair kiwi</name>
    <dbReference type="NCBI Taxonomy" id="1590841"/>
    <lineage>
        <taxon>Eukaryota</taxon>
        <taxon>Viridiplantae</taxon>
        <taxon>Streptophyta</taxon>
        <taxon>Embryophyta</taxon>
        <taxon>Tracheophyta</taxon>
        <taxon>Spermatophyta</taxon>
        <taxon>Magnoliopsida</taxon>
        <taxon>eudicotyledons</taxon>
        <taxon>Gunneridae</taxon>
        <taxon>Pentapetalae</taxon>
        <taxon>asterids</taxon>
        <taxon>Ericales</taxon>
        <taxon>Actinidiaceae</taxon>
        <taxon>Actinidia</taxon>
    </lineage>
</organism>
<feature type="region of interest" description="Disordered" evidence="8">
    <location>
        <begin position="1"/>
        <end position="26"/>
    </location>
</feature>
<dbReference type="STRING" id="1590841.A0A2R6QYY2"/>
<feature type="region of interest" description="Disordered" evidence="8">
    <location>
        <begin position="177"/>
        <end position="219"/>
    </location>
</feature>
<evidence type="ECO:0000256" key="1">
    <source>
        <dbReference type="ARBA" id="ARBA00002281"/>
    </source>
</evidence>
<name>A0A2R6QYY2_ACTCC</name>
<accession>A0A2R6QYY2</accession>
<comment type="caution">
    <text evidence="9">The sequence shown here is derived from an EMBL/GenBank/DDBJ whole genome shotgun (WGS) entry which is preliminary data.</text>
</comment>
<evidence type="ECO:0000256" key="5">
    <source>
        <dbReference type="ARBA" id="ARBA00022475"/>
    </source>
</evidence>
<comment type="subcellular location">
    <subcellularLocation>
        <location evidence="2">Cell membrane</location>
    </subcellularLocation>
</comment>
<dbReference type="InterPro" id="IPR039621">
    <property type="entry name" value="BG1-like"/>
</dbReference>
<keyword evidence="6" id="KW-0472">Membrane</keyword>
<dbReference type="PANTHER" id="PTHR33541:SF12">
    <property type="entry name" value="PROTEIN BIG GRAIN 1-LIKE A"/>
    <property type="match status" value="1"/>
</dbReference>
<dbReference type="EMBL" id="NKQK01000011">
    <property type="protein sequence ID" value="PSS17573.1"/>
    <property type="molecule type" value="Genomic_DNA"/>
</dbReference>
<dbReference type="GO" id="GO:0005886">
    <property type="term" value="C:plasma membrane"/>
    <property type="evidence" value="ECO:0007669"/>
    <property type="project" value="UniProtKB-SubCell"/>
</dbReference>
<proteinExistence type="inferred from homology"/>
<dbReference type="AlphaFoldDB" id="A0A2R6QYY2"/>
<sequence>MYSWEKSMREEKLKRNPRNPPHCPSVPSFSSSLLDQIYRLTDNGNEKFEELKFYRERIVKKQSNGGCGTKSRASNRIEDEVIAKSRINCFTSMRPKPESGKLVKDSYFEGSEFYLFDDIPQCGKNREDLKNEDGLMKTKLRALKIYNSLKKIKEPISPGGRLTSFINSLFANGNAKVKKTEKNSSSKSTQASSTCSSASSYSRSCLSKGSMNSKEKSNNGVKRTVRFYPVSVIVDEDCRPCGHKSIYQDDTSMFGSITKGDQNLAVLEKTRKIEEAANYILKGYAKNDTMFRSKKAYKDEEDEDDDDLGSDSSSDLFELDHLTFIGNNKTRYCEELPVYETTHVDTNRAIANGLIR</sequence>
<dbReference type="OrthoDB" id="680041at2759"/>
<keyword evidence="5" id="KW-1003">Cell membrane</keyword>
<dbReference type="PANTHER" id="PTHR33541">
    <property type="entry name" value="PROTEIN BIG GRAIN 1-LIKE A-RELATED"/>
    <property type="match status" value="1"/>
</dbReference>
<feature type="compositionally biased region" description="Basic and acidic residues" evidence="8">
    <location>
        <begin position="1"/>
        <end position="14"/>
    </location>
</feature>
<evidence type="ECO:0000256" key="4">
    <source>
        <dbReference type="ARBA" id="ARBA00022448"/>
    </source>
</evidence>
<dbReference type="GO" id="GO:0009734">
    <property type="term" value="P:auxin-activated signaling pathway"/>
    <property type="evidence" value="ECO:0007669"/>
    <property type="project" value="UniProtKB-KW"/>
</dbReference>
<keyword evidence="4" id="KW-0813">Transport</keyword>
<dbReference type="Gramene" id="PSS17573">
    <property type="protein sequence ID" value="PSS17573"/>
    <property type="gene ID" value="CEY00_Acc12360"/>
</dbReference>
<feature type="compositionally biased region" description="Low complexity" evidence="8">
    <location>
        <begin position="185"/>
        <end position="208"/>
    </location>
</feature>
<evidence type="ECO:0000313" key="9">
    <source>
        <dbReference type="EMBL" id="PSS17573.1"/>
    </source>
</evidence>
<keyword evidence="7" id="KW-0927">Auxin signaling pathway</keyword>
<evidence type="ECO:0000256" key="3">
    <source>
        <dbReference type="ARBA" id="ARBA00010067"/>
    </source>
</evidence>
<evidence type="ECO:0000256" key="2">
    <source>
        <dbReference type="ARBA" id="ARBA00004236"/>
    </source>
</evidence>
<dbReference type="Proteomes" id="UP000241394">
    <property type="component" value="Chromosome LG11"/>
</dbReference>
<dbReference type="InParanoid" id="A0A2R6QYY2"/>
<keyword evidence="10" id="KW-1185">Reference proteome</keyword>
<evidence type="ECO:0000256" key="6">
    <source>
        <dbReference type="ARBA" id="ARBA00023136"/>
    </source>
</evidence>
<gene>
    <name evidence="9" type="ORF">CEY00_Acc12360</name>
</gene>
<comment type="similarity">
    <text evidence="3">Belongs to the BIG GRAIN 1 (BG1) plant protein family.</text>
</comment>
<reference evidence="10" key="2">
    <citation type="journal article" date="2018" name="BMC Genomics">
        <title>A manually annotated Actinidia chinensis var. chinensis (kiwifruit) genome highlights the challenges associated with draft genomes and gene prediction in plants.</title>
        <authorList>
            <person name="Pilkington S.M."/>
            <person name="Crowhurst R."/>
            <person name="Hilario E."/>
            <person name="Nardozza S."/>
            <person name="Fraser L."/>
            <person name="Peng Y."/>
            <person name="Gunaseelan K."/>
            <person name="Simpson R."/>
            <person name="Tahir J."/>
            <person name="Deroles S.C."/>
            <person name="Templeton K."/>
            <person name="Luo Z."/>
            <person name="Davy M."/>
            <person name="Cheng C."/>
            <person name="McNeilage M."/>
            <person name="Scaglione D."/>
            <person name="Liu Y."/>
            <person name="Zhang Q."/>
            <person name="Datson P."/>
            <person name="De Silva N."/>
            <person name="Gardiner S.E."/>
            <person name="Bassett H."/>
            <person name="Chagne D."/>
            <person name="McCallum J."/>
            <person name="Dzierzon H."/>
            <person name="Deng C."/>
            <person name="Wang Y.Y."/>
            <person name="Barron L."/>
            <person name="Manako K."/>
            <person name="Bowen J."/>
            <person name="Foster T.M."/>
            <person name="Erridge Z.A."/>
            <person name="Tiffin H."/>
            <person name="Waite C.N."/>
            <person name="Davies K.M."/>
            <person name="Grierson E.P."/>
            <person name="Laing W.A."/>
            <person name="Kirk R."/>
            <person name="Chen X."/>
            <person name="Wood M."/>
            <person name="Montefiori M."/>
            <person name="Brummell D.A."/>
            <person name="Schwinn K.E."/>
            <person name="Catanach A."/>
            <person name="Fullerton C."/>
            <person name="Li D."/>
            <person name="Meiyalaghan S."/>
            <person name="Nieuwenhuizen N."/>
            <person name="Read N."/>
            <person name="Prakash R."/>
            <person name="Hunter D."/>
            <person name="Zhang H."/>
            <person name="McKenzie M."/>
            <person name="Knabel M."/>
            <person name="Harris A."/>
            <person name="Allan A.C."/>
            <person name="Gleave A."/>
            <person name="Chen A."/>
            <person name="Janssen B.J."/>
            <person name="Plunkett B."/>
            <person name="Ampomah-Dwamena C."/>
            <person name="Voogd C."/>
            <person name="Leif D."/>
            <person name="Lafferty D."/>
            <person name="Souleyre E.J.F."/>
            <person name="Varkonyi-Gasic E."/>
            <person name="Gambi F."/>
            <person name="Hanley J."/>
            <person name="Yao J.L."/>
            <person name="Cheung J."/>
            <person name="David K.M."/>
            <person name="Warren B."/>
            <person name="Marsh K."/>
            <person name="Snowden K.C."/>
            <person name="Lin-Wang K."/>
            <person name="Brian L."/>
            <person name="Martinez-Sanchez M."/>
            <person name="Wang M."/>
            <person name="Ileperuma N."/>
            <person name="Macnee N."/>
            <person name="Campin R."/>
            <person name="McAtee P."/>
            <person name="Drummond R.S.M."/>
            <person name="Espley R.V."/>
            <person name="Ireland H.S."/>
            <person name="Wu R."/>
            <person name="Atkinson R.G."/>
            <person name="Karunairetnam S."/>
            <person name="Bulley S."/>
            <person name="Chunkath S."/>
            <person name="Hanley Z."/>
            <person name="Storey R."/>
            <person name="Thrimawithana A.H."/>
            <person name="Thomson S."/>
            <person name="David C."/>
            <person name="Testolin R."/>
            <person name="Huang H."/>
            <person name="Hellens R.P."/>
            <person name="Schaffer R.J."/>
        </authorList>
    </citation>
    <scope>NUCLEOTIDE SEQUENCE [LARGE SCALE GENOMIC DNA]</scope>
    <source>
        <strain evidence="10">cv. Red5</strain>
    </source>
</reference>
<dbReference type="OMA" id="AKSRINC"/>
<evidence type="ECO:0000313" key="10">
    <source>
        <dbReference type="Proteomes" id="UP000241394"/>
    </source>
</evidence>
<protein>
    <submittedName>
        <fullName evidence="9">Protein BIG GRAIN 1-like</fullName>
    </submittedName>
</protein>
<reference evidence="9 10" key="1">
    <citation type="submission" date="2017-07" db="EMBL/GenBank/DDBJ databases">
        <title>An improved, manually edited Actinidia chinensis var. chinensis (kiwifruit) genome highlights the challenges associated with draft genomes and gene prediction in plants.</title>
        <authorList>
            <person name="Pilkington S."/>
            <person name="Crowhurst R."/>
            <person name="Hilario E."/>
            <person name="Nardozza S."/>
            <person name="Fraser L."/>
            <person name="Peng Y."/>
            <person name="Gunaseelan K."/>
            <person name="Simpson R."/>
            <person name="Tahir J."/>
            <person name="Deroles S."/>
            <person name="Templeton K."/>
            <person name="Luo Z."/>
            <person name="Davy M."/>
            <person name="Cheng C."/>
            <person name="Mcneilage M."/>
            <person name="Scaglione D."/>
            <person name="Liu Y."/>
            <person name="Zhang Q."/>
            <person name="Datson P."/>
            <person name="De Silva N."/>
            <person name="Gardiner S."/>
            <person name="Bassett H."/>
            <person name="Chagne D."/>
            <person name="Mccallum J."/>
            <person name="Dzierzon H."/>
            <person name="Deng C."/>
            <person name="Wang Y.-Y."/>
            <person name="Barron N."/>
            <person name="Manako K."/>
            <person name="Bowen J."/>
            <person name="Foster T."/>
            <person name="Erridge Z."/>
            <person name="Tiffin H."/>
            <person name="Waite C."/>
            <person name="Davies K."/>
            <person name="Grierson E."/>
            <person name="Laing W."/>
            <person name="Kirk R."/>
            <person name="Chen X."/>
            <person name="Wood M."/>
            <person name="Montefiori M."/>
            <person name="Brummell D."/>
            <person name="Schwinn K."/>
            <person name="Catanach A."/>
            <person name="Fullerton C."/>
            <person name="Li D."/>
            <person name="Meiyalaghan S."/>
            <person name="Nieuwenhuizen N."/>
            <person name="Read N."/>
            <person name="Prakash R."/>
            <person name="Hunter D."/>
            <person name="Zhang H."/>
            <person name="Mckenzie M."/>
            <person name="Knabel M."/>
            <person name="Harris A."/>
            <person name="Allan A."/>
            <person name="Chen A."/>
            <person name="Janssen B."/>
            <person name="Plunkett B."/>
            <person name="Dwamena C."/>
            <person name="Voogd C."/>
            <person name="Leif D."/>
            <person name="Lafferty D."/>
            <person name="Souleyre E."/>
            <person name="Varkonyi-Gasic E."/>
            <person name="Gambi F."/>
            <person name="Hanley J."/>
            <person name="Yao J.-L."/>
            <person name="Cheung J."/>
            <person name="David K."/>
            <person name="Warren B."/>
            <person name="Marsh K."/>
            <person name="Snowden K."/>
            <person name="Lin-Wang K."/>
            <person name="Brian L."/>
            <person name="Martinez-Sanchez M."/>
            <person name="Wang M."/>
            <person name="Ileperuma N."/>
            <person name="Macnee N."/>
            <person name="Campin R."/>
            <person name="Mcatee P."/>
            <person name="Drummond R."/>
            <person name="Espley R."/>
            <person name="Ireland H."/>
            <person name="Wu R."/>
            <person name="Atkinson R."/>
            <person name="Karunairetnam S."/>
            <person name="Bulley S."/>
            <person name="Chunkath S."/>
            <person name="Hanley Z."/>
            <person name="Storey R."/>
            <person name="Thrimawithana A."/>
            <person name="Thomson S."/>
            <person name="David C."/>
            <person name="Testolin R."/>
        </authorList>
    </citation>
    <scope>NUCLEOTIDE SEQUENCE [LARGE SCALE GENOMIC DNA]</scope>
    <source>
        <strain evidence="10">cv. Red5</strain>
        <tissue evidence="9">Young leaf</tissue>
    </source>
</reference>
<evidence type="ECO:0000256" key="7">
    <source>
        <dbReference type="ARBA" id="ARBA00023294"/>
    </source>
</evidence>